<dbReference type="AlphaFoldDB" id="A0A075GIK9"/>
<dbReference type="EMBL" id="KF900631">
    <property type="protein sequence ID" value="AIF01807.1"/>
    <property type="molecule type" value="Genomic_DNA"/>
</dbReference>
<keyword evidence="1" id="KW-0812">Transmembrane</keyword>
<sequence>MSPEMESIASAFLGSAALTSLLIILATIGTLNPYHRPAIPIAVITSVIFASTYLHSIFNGVSFDLVAFRTNLIDGALSMFDLIYIAFSVLTVLIIQASLKRRPDDPLIALSDAESGSE</sequence>
<feature type="transmembrane region" description="Helical" evidence="1">
    <location>
        <begin position="38"/>
        <end position="56"/>
    </location>
</feature>
<evidence type="ECO:0000313" key="2">
    <source>
        <dbReference type="EMBL" id="AIF01807.1"/>
    </source>
</evidence>
<reference evidence="2" key="1">
    <citation type="journal article" date="2014" name="Genome Biol. Evol.">
        <title>Pangenome evidence for extensive interdomain horizontal transfer affecting lineage core and shell genes in uncultured planktonic thaumarchaeota and euryarchaeota.</title>
        <authorList>
            <person name="Deschamps P."/>
            <person name="Zivanovic Y."/>
            <person name="Moreira D."/>
            <person name="Rodriguez-Valera F."/>
            <person name="Lopez-Garcia P."/>
        </authorList>
    </citation>
    <scope>NUCLEOTIDE SEQUENCE</scope>
</reference>
<name>A0A075GIK9_9EURY</name>
<organism evidence="2">
    <name type="scientific">uncultured marine group II/III euryarchaeote KM3_14_H03</name>
    <dbReference type="NCBI Taxonomy" id="1457891"/>
    <lineage>
        <taxon>Archaea</taxon>
        <taxon>Methanobacteriati</taxon>
        <taxon>Methanobacteriota</taxon>
        <taxon>environmental samples</taxon>
    </lineage>
</organism>
<feature type="transmembrane region" description="Helical" evidence="1">
    <location>
        <begin position="12"/>
        <end position="31"/>
    </location>
</feature>
<feature type="transmembrane region" description="Helical" evidence="1">
    <location>
        <begin position="76"/>
        <end position="95"/>
    </location>
</feature>
<evidence type="ECO:0000256" key="1">
    <source>
        <dbReference type="SAM" id="Phobius"/>
    </source>
</evidence>
<proteinExistence type="predicted"/>
<protein>
    <submittedName>
        <fullName evidence="2">Uncharacterized protein</fullName>
    </submittedName>
</protein>
<accession>A0A075GIK9</accession>
<keyword evidence="1" id="KW-1133">Transmembrane helix</keyword>
<keyword evidence="1" id="KW-0472">Membrane</keyword>